<dbReference type="PANTHER" id="PTHR23355:SF9">
    <property type="entry name" value="DIS3-LIKE EXONUCLEASE 2"/>
    <property type="match status" value="1"/>
</dbReference>
<keyword evidence="3" id="KW-1185">Reference proteome</keyword>
<reference evidence="2 3" key="1">
    <citation type="submission" date="2019-10" db="EMBL/GenBank/DDBJ databases">
        <title>Dictyobacter vulcani sp. nov., within the class Ktedonobacteria, isolated from soil of volcanic Mt. Zao.</title>
        <authorList>
            <person name="Zheng Y."/>
            <person name="Wang C.M."/>
            <person name="Sakai Y."/>
            <person name="Abe K."/>
            <person name="Yokota A."/>
            <person name="Yabe S."/>
        </authorList>
    </citation>
    <scope>NUCLEOTIDE SEQUENCE [LARGE SCALE GENOMIC DNA]</scope>
    <source>
        <strain evidence="2 3">W12</strain>
    </source>
</reference>
<dbReference type="EMBL" id="BKZW01000001">
    <property type="protein sequence ID" value="GER88943.1"/>
    <property type="molecule type" value="Genomic_DNA"/>
</dbReference>
<dbReference type="RefSeq" id="WP_151756777.1">
    <property type="nucleotide sequence ID" value="NZ_BKZW01000001.1"/>
</dbReference>
<dbReference type="Pfam" id="PF00773">
    <property type="entry name" value="RNB"/>
    <property type="match status" value="1"/>
</dbReference>
<comment type="caution">
    <text evidence="2">The sequence shown here is derived from an EMBL/GenBank/DDBJ whole genome shotgun (WGS) entry which is preliminary data.</text>
</comment>
<proteinExistence type="predicted"/>
<evidence type="ECO:0000313" key="3">
    <source>
        <dbReference type="Proteomes" id="UP000326912"/>
    </source>
</evidence>
<dbReference type="PANTHER" id="PTHR23355">
    <property type="entry name" value="RIBONUCLEASE"/>
    <property type="match status" value="1"/>
</dbReference>
<dbReference type="InterPro" id="IPR050180">
    <property type="entry name" value="RNR_Ribonuclease"/>
</dbReference>
<organism evidence="2 3">
    <name type="scientific">Dictyobacter vulcani</name>
    <dbReference type="NCBI Taxonomy" id="2607529"/>
    <lineage>
        <taxon>Bacteria</taxon>
        <taxon>Bacillati</taxon>
        <taxon>Chloroflexota</taxon>
        <taxon>Ktedonobacteria</taxon>
        <taxon>Ktedonobacterales</taxon>
        <taxon>Dictyobacteraceae</taxon>
        <taxon>Dictyobacter</taxon>
    </lineage>
</organism>
<dbReference type="GO" id="GO:0004540">
    <property type="term" value="F:RNA nuclease activity"/>
    <property type="evidence" value="ECO:0007669"/>
    <property type="project" value="InterPro"/>
</dbReference>
<dbReference type="GO" id="GO:0006402">
    <property type="term" value="P:mRNA catabolic process"/>
    <property type="evidence" value="ECO:0007669"/>
    <property type="project" value="TreeGrafter"/>
</dbReference>
<dbReference type="GO" id="GO:0003723">
    <property type="term" value="F:RNA binding"/>
    <property type="evidence" value="ECO:0007669"/>
    <property type="project" value="InterPro"/>
</dbReference>
<dbReference type="InterPro" id="IPR001900">
    <property type="entry name" value="RNase_II/R"/>
</dbReference>
<sequence length="398" mass="45366">MSYTYPYSSLDSSYHVGEPSFEKTVVCSRKRFTYEEAQKESDDPTAPFSSQFQDAYLAAVNLWSIRLEHGAITSYDLENGWVTTEDGVRILLDAEKRFVTYLMEQEFIILANQVIASTLAVRALPALYRNHVVVDPQRKATYSPNISGHGGLNVSAYIHALFPLRSYPDLVNQRILLAQLRGEPSPYTTSELEDLALTFNAKERGIKAEKRWHFRGEYDGILQTALEKVPLVSLDQKHFHTVIRKAAEEQSLTPEIEQEILRRLKQQLLKENDLYTLIFRFPNSAQEWQQIKQAVFSILQKKPAYASMVFNTGQQQGKWFMRRYEQPFTSPGYYQARVSLDYLEQTYTSALYTAEKKERAKQLAILDVLATIAGVVLSSPEVSAPESQAVFSDGEEGT</sequence>
<dbReference type="AlphaFoldDB" id="A0A5J4KMH9"/>
<dbReference type="SUPFAM" id="SSF50249">
    <property type="entry name" value="Nucleic acid-binding proteins"/>
    <property type="match status" value="1"/>
</dbReference>
<dbReference type="SMART" id="SM00955">
    <property type="entry name" value="RNB"/>
    <property type="match status" value="1"/>
</dbReference>
<dbReference type="InterPro" id="IPR012340">
    <property type="entry name" value="NA-bd_OB-fold"/>
</dbReference>
<feature type="domain" description="RNB" evidence="1">
    <location>
        <begin position="4"/>
        <end position="182"/>
    </location>
</feature>
<accession>A0A5J4KMH9</accession>
<evidence type="ECO:0000259" key="1">
    <source>
        <dbReference type="SMART" id="SM00955"/>
    </source>
</evidence>
<name>A0A5J4KMH9_9CHLR</name>
<gene>
    <name evidence="2" type="ORF">KDW_31050</name>
</gene>
<protein>
    <recommendedName>
        <fullName evidence="1">RNB domain-containing protein</fullName>
    </recommendedName>
</protein>
<dbReference type="Proteomes" id="UP000326912">
    <property type="component" value="Unassembled WGS sequence"/>
</dbReference>
<evidence type="ECO:0000313" key="2">
    <source>
        <dbReference type="EMBL" id="GER88943.1"/>
    </source>
</evidence>